<evidence type="ECO:0000313" key="1">
    <source>
        <dbReference type="EMBL" id="KEQ23432.1"/>
    </source>
</evidence>
<sequence length="98" mass="10892">MSDQLGTFKEAIKVIIETEMPELLAPTRHMMRAVVLDVKGDFCDLQVLAVDDTPHALFPPLPHVPSPIGSTIQTGQLVRIGFYYGDPSFPFIDEVIRP</sequence>
<accession>A0A081NYA9</accession>
<dbReference type="OrthoDB" id="2991216at2"/>
<dbReference type="Proteomes" id="UP000028123">
    <property type="component" value="Unassembled WGS sequence"/>
</dbReference>
<keyword evidence="2" id="KW-1185">Reference proteome</keyword>
<protein>
    <submittedName>
        <fullName evidence="1">Uncharacterized protein</fullName>
    </submittedName>
</protein>
<organism evidence="1 2">
    <name type="scientific">Paenibacillus tyrfis</name>
    <dbReference type="NCBI Taxonomy" id="1501230"/>
    <lineage>
        <taxon>Bacteria</taxon>
        <taxon>Bacillati</taxon>
        <taxon>Bacillota</taxon>
        <taxon>Bacilli</taxon>
        <taxon>Bacillales</taxon>
        <taxon>Paenibacillaceae</taxon>
        <taxon>Paenibacillus</taxon>
    </lineage>
</organism>
<gene>
    <name evidence="1" type="ORF">ET33_16535</name>
</gene>
<reference evidence="1 2" key="1">
    <citation type="submission" date="2014-06" db="EMBL/GenBank/DDBJ databases">
        <title>Draft genome sequence of Paenibacillus sp. MSt1.</title>
        <authorList>
            <person name="Aw Y.K."/>
            <person name="Ong K.S."/>
            <person name="Gan H.M."/>
            <person name="Lee S.M."/>
        </authorList>
    </citation>
    <scope>NUCLEOTIDE SEQUENCE [LARGE SCALE GENOMIC DNA]</scope>
    <source>
        <strain evidence="1 2">MSt1</strain>
    </source>
</reference>
<dbReference type="EMBL" id="JNVM01000022">
    <property type="protein sequence ID" value="KEQ23432.1"/>
    <property type="molecule type" value="Genomic_DNA"/>
</dbReference>
<name>A0A081NYA9_9BACL</name>
<comment type="caution">
    <text evidence="1">The sequence shown here is derived from an EMBL/GenBank/DDBJ whole genome shotgun (WGS) entry which is preliminary data.</text>
</comment>
<dbReference type="RefSeq" id="WP_036688631.1">
    <property type="nucleotide sequence ID" value="NZ_FYEP01000001.1"/>
</dbReference>
<evidence type="ECO:0000313" key="2">
    <source>
        <dbReference type="Proteomes" id="UP000028123"/>
    </source>
</evidence>
<proteinExistence type="predicted"/>
<dbReference type="AlphaFoldDB" id="A0A081NYA9"/>